<organism evidence="2">
    <name type="scientific">Siphoviridae sp. ctPsO101</name>
    <dbReference type="NCBI Taxonomy" id="2825487"/>
    <lineage>
        <taxon>Viruses</taxon>
        <taxon>Duplodnaviria</taxon>
        <taxon>Heunggongvirae</taxon>
        <taxon>Uroviricota</taxon>
        <taxon>Caudoviricetes</taxon>
    </lineage>
</organism>
<proteinExistence type="predicted"/>
<sequence length="161" mass="18125">MAFTRKTLTGYGLTEEQLEKVMTLYSTSLADYIPKADMQAKIDEEVKKATENQPPADVTQSDEYKKLQGERDMLRTLGTDDFSGIKPKFRETVYNMLNREEGAPSVEEQLKKVAEDYEEYFEPTTTTEPGKTPQFGAGVSGTMPKGQEKTTVDGIWFGTKK</sequence>
<protein>
    <submittedName>
        <fullName evidence="2">Uncharacterized protein</fullName>
    </submittedName>
</protein>
<dbReference type="EMBL" id="BK015523">
    <property type="protein sequence ID" value="DAE10959.1"/>
    <property type="molecule type" value="Genomic_DNA"/>
</dbReference>
<evidence type="ECO:0000256" key="1">
    <source>
        <dbReference type="SAM" id="MobiDB-lite"/>
    </source>
</evidence>
<reference evidence="2" key="1">
    <citation type="journal article" date="2021" name="Proc. Natl. Acad. Sci. U.S.A.">
        <title>A Catalog of Tens of Thousands of Viruses from Human Metagenomes Reveals Hidden Associations with Chronic Diseases.</title>
        <authorList>
            <person name="Tisza M.J."/>
            <person name="Buck C.B."/>
        </authorList>
    </citation>
    <scope>NUCLEOTIDE SEQUENCE</scope>
    <source>
        <strain evidence="2">CtPsO101</strain>
    </source>
</reference>
<accession>A0A8S5PV67</accession>
<name>A0A8S5PV67_9CAUD</name>
<feature type="region of interest" description="Disordered" evidence="1">
    <location>
        <begin position="120"/>
        <end position="161"/>
    </location>
</feature>
<evidence type="ECO:0000313" key="2">
    <source>
        <dbReference type="EMBL" id="DAE10959.1"/>
    </source>
</evidence>